<dbReference type="InterPro" id="IPR006054">
    <property type="entry name" value="DnaQ"/>
</dbReference>
<dbReference type="InterPro" id="IPR013520">
    <property type="entry name" value="Ribonucl_H"/>
</dbReference>
<evidence type="ECO:0000256" key="3">
    <source>
        <dbReference type="ARBA" id="ARBA00022839"/>
    </source>
</evidence>
<proteinExistence type="predicted"/>
<dbReference type="RefSeq" id="WP_338447916.1">
    <property type="nucleotide sequence ID" value="NZ_CP137640.1"/>
</dbReference>
<dbReference type="PANTHER" id="PTHR30231:SF4">
    <property type="entry name" value="PROTEIN NEN2"/>
    <property type="match status" value="1"/>
</dbReference>
<evidence type="ECO:0000313" key="5">
    <source>
        <dbReference type="EMBL" id="WVX78982.1"/>
    </source>
</evidence>
<name>A0ABZ2CAE5_9BACI</name>
<keyword evidence="3 5" id="KW-0269">Exonuclease</keyword>
<sequence length="243" mass="27939">MAFEPFFHFMRGIQGKLQSGSLGNPLSGQNGQQIAYVRNLQKEMKHNHSLHVPFEKLSVVIFDMETTGFFPEQGDQIISIGAVKMVGGVISKETFYSLVRYEKELPAKIEQLTGLSTEQLKDAPSLAEVLVKFYQYAQNSTLVAHHANHEKSFLQSANWKLFRTPFKHRIIDISFLYRVAEPKITFVRLEEFCEHNQIPLVDRHHALGDAKLTAQLWRIYIQKVQELGCQTLHDVFIRIAKQL</sequence>
<keyword evidence="1" id="KW-0540">Nuclease</keyword>
<dbReference type="Pfam" id="PF00929">
    <property type="entry name" value="RNase_T"/>
    <property type="match status" value="1"/>
</dbReference>
<dbReference type="Proteomes" id="UP001357223">
    <property type="component" value="Chromosome"/>
</dbReference>
<keyword evidence="6" id="KW-1185">Reference proteome</keyword>
<protein>
    <submittedName>
        <fullName evidence="5">Exonuclease domain-containing protein</fullName>
    </submittedName>
</protein>
<evidence type="ECO:0000256" key="2">
    <source>
        <dbReference type="ARBA" id="ARBA00022801"/>
    </source>
</evidence>
<reference evidence="5 6" key="1">
    <citation type="submission" date="2023-10" db="EMBL/GenBank/DDBJ databases">
        <title>Niallia locisalis sp.nov. isolated from a salt pond sample.</title>
        <authorList>
            <person name="Li X.-J."/>
            <person name="Dong L."/>
        </authorList>
    </citation>
    <scope>NUCLEOTIDE SEQUENCE [LARGE SCALE GENOMIC DNA]</scope>
    <source>
        <strain evidence="5 6">DSM 29761</strain>
    </source>
</reference>
<gene>
    <name evidence="5" type="ORF">R4Z09_16880</name>
</gene>
<dbReference type="NCBIfam" id="NF005836">
    <property type="entry name" value="PRK07740.1"/>
    <property type="match status" value="1"/>
</dbReference>
<dbReference type="SUPFAM" id="SSF53098">
    <property type="entry name" value="Ribonuclease H-like"/>
    <property type="match status" value="1"/>
</dbReference>
<evidence type="ECO:0000313" key="6">
    <source>
        <dbReference type="Proteomes" id="UP001357223"/>
    </source>
</evidence>
<feature type="domain" description="Exonuclease" evidence="4">
    <location>
        <begin position="58"/>
        <end position="226"/>
    </location>
</feature>
<evidence type="ECO:0000256" key="1">
    <source>
        <dbReference type="ARBA" id="ARBA00022722"/>
    </source>
</evidence>
<accession>A0ABZ2CAE5</accession>
<evidence type="ECO:0000259" key="4">
    <source>
        <dbReference type="SMART" id="SM00479"/>
    </source>
</evidence>
<dbReference type="Gene3D" id="3.30.420.10">
    <property type="entry name" value="Ribonuclease H-like superfamily/Ribonuclease H"/>
    <property type="match status" value="1"/>
</dbReference>
<dbReference type="GO" id="GO:0004527">
    <property type="term" value="F:exonuclease activity"/>
    <property type="evidence" value="ECO:0007669"/>
    <property type="project" value="UniProtKB-KW"/>
</dbReference>
<dbReference type="CDD" id="cd06127">
    <property type="entry name" value="DEDDh"/>
    <property type="match status" value="1"/>
</dbReference>
<dbReference type="PANTHER" id="PTHR30231">
    <property type="entry name" value="DNA POLYMERASE III SUBUNIT EPSILON"/>
    <property type="match status" value="1"/>
</dbReference>
<dbReference type="InterPro" id="IPR012337">
    <property type="entry name" value="RNaseH-like_sf"/>
</dbReference>
<organism evidence="5 6">
    <name type="scientific">Niallia oryzisoli</name>
    <dbReference type="NCBI Taxonomy" id="1737571"/>
    <lineage>
        <taxon>Bacteria</taxon>
        <taxon>Bacillati</taxon>
        <taxon>Bacillota</taxon>
        <taxon>Bacilli</taxon>
        <taxon>Bacillales</taxon>
        <taxon>Bacillaceae</taxon>
        <taxon>Niallia</taxon>
    </lineage>
</organism>
<dbReference type="SMART" id="SM00479">
    <property type="entry name" value="EXOIII"/>
    <property type="match status" value="1"/>
</dbReference>
<dbReference type="EMBL" id="CP137640">
    <property type="protein sequence ID" value="WVX78982.1"/>
    <property type="molecule type" value="Genomic_DNA"/>
</dbReference>
<keyword evidence="2" id="KW-0378">Hydrolase</keyword>
<dbReference type="InterPro" id="IPR036397">
    <property type="entry name" value="RNaseH_sf"/>
</dbReference>
<dbReference type="NCBIfam" id="TIGR00573">
    <property type="entry name" value="dnaq"/>
    <property type="match status" value="1"/>
</dbReference>